<dbReference type="EMBL" id="APVH01000013">
    <property type="protein sequence ID" value="EPX83940.1"/>
    <property type="molecule type" value="Genomic_DNA"/>
</dbReference>
<evidence type="ECO:0000313" key="1">
    <source>
        <dbReference type="EMBL" id="EPX83940.1"/>
    </source>
</evidence>
<comment type="caution">
    <text evidence="1">The sequence shown here is derived from an EMBL/GenBank/DDBJ whole genome shotgun (WGS) entry which is preliminary data.</text>
</comment>
<dbReference type="HOGENOM" id="CLU_2587695_0_0_5"/>
<keyword evidence="2" id="KW-1185">Reference proteome</keyword>
<protein>
    <submittedName>
        <fullName evidence="1">Uncharacterized protein</fullName>
    </submittedName>
</protein>
<gene>
    <name evidence="1" type="ORF">Salmuc_01715</name>
</gene>
<dbReference type="AlphaFoldDB" id="S9S141"/>
<sequence length="80" mass="8819">MAELGADHCESGHRSKAEKLLGQAEDTLKKAHHCTRVATPDTVKMFRRHAIAVVAKVREADQFMDAFEEEISPPSTGMTP</sequence>
<accession>S9S141</accession>
<evidence type="ECO:0000313" key="2">
    <source>
        <dbReference type="Proteomes" id="UP000015347"/>
    </source>
</evidence>
<proteinExistence type="predicted"/>
<organism evidence="1 2">
    <name type="scientific">Salipiger mucosus DSM 16094</name>
    <dbReference type="NCBI Taxonomy" id="1123237"/>
    <lineage>
        <taxon>Bacteria</taxon>
        <taxon>Pseudomonadati</taxon>
        <taxon>Pseudomonadota</taxon>
        <taxon>Alphaproteobacteria</taxon>
        <taxon>Rhodobacterales</taxon>
        <taxon>Roseobacteraceae</taxon>
        <taxon>Salipiger</taxon>
    </lineage>
</organism>
<reference evidence="2" key="1">
    <citation type="journal article" date="2014" name="Stand. Genomic Sci.">
        <title>Genome sequence of the exopolysaccharide-producing Salipiger mucosus type strain (DSM 16094(T)), a moderately halophilic member of the Roseobacter clade.</title>
        <authorList>
            <person name="Riedel T."/>
            <person name="Spring S."/>
            <person name="Fiebig A."/>
            <person name="Petersen J."/>
            <person name="Kyrpides N.C."/>
            <person name="Goker M."/>
            <person name="Klenk H.P."/>
        </authorList>
    </citation>
    <scope>NUCLEOTIDE SEQUENCE [LARGE SCALE GENOMIC DNA]</scope>
    <source>
        <strain evidence="2">DSM 16094</strain>
    </source>
</reference>
<name>S9S141_9RHOB</name>
<dbReference type="Proteomes" id="UP000015347">
    <property type="component" value="Unassembled WGS sequence"/>
</dbReference>